<dbReference type="GO" id="GO:0072384">
    <property type="term" value="P:organelle transport along microtubule"/>
    <property type="evidence" value="ECO:0007669"/>
    <property type="project" value="TreeGrafter"/>
</dbReference>
<dbReference type="GO" id="GO:1903744">
    <property type="term" value="P:positive regulation of anterograde synaptic vesicle transport"/>
    <property type="evidence" value="ECO:0007669"/>
    <property type="project" value="TreeGrafter"/>
</dbReference>
<dbReference type="GO" id="GO:0098574">
    <property type="term" value="C:cytoplasmic side of lysosomal membrane"/>
    <property type="evidence" value="ECO:0007669"/>
    <property type="project" value="TreeGrafter"/>
</dbReference>
<comment type="similarity">
    <text evidence="2">Belongs to the BORCS5 family.</text>
</comment>
<dbReference type="EMBL" id="AJWK01003816">
    <property type="status" value="NOT_ANNOTATED_CDS"/>
    <property type="molecule type" value="Genomic_DNA"/>
</dbReference>
<evidence type="ECO:0000256" key="5">
    <source>
        <dbReference type="ARBA" id="ARBA00023228"/>
    </source>
</evidence>
<dbReference type="GO" id="GO:0099078">
    <property type="term" value="C:BORC complex"/>
    <property type="evidence" value="ECO:0007669"/>
    <property type="project" value="TreeGrafter"/>
</dbReference>
<evidence type="ECO:0000256" key="2">
    <source>
        <dbReference type="ARBA" id="ARBA00010235"/>
    </source>
</evidence>
<dbReference type="VEuPathDB" id="VectorBase:LLONM1_003619"/>
<dbReference type="EMBL" id="AJWK01003815">
    <property type="status" value="NOT_ANNOTATED_CDS"/>
    <property type="molecule type" value="Genomic_DNA"/>
</dbReference>
<name>A0A1B0CAH8_LUTLO</name>
<keyword evidence="6" id="KW-0449">Lipoprotein</keyword>
<dbReference type="CDD" id="cd22789">
    <property type="entry name" value="BORCS5-like"/>
    <property type="match status" value="1"/>
</dbReference>
<dbReference type="InterPro" id="IPR018780">
    <property type="entry name" value="TBORCS5"/>
</dbReference>
<reference evidence="10" key="1">
    <citation type="submission" date="2012-05" db="EMBL/GenBank/DDBJ databases">
        <title>Whole Genome Assembly of Lutzomyia longipalpis.</title>
        <authorList>
            <person name="Richards S."/>
            <person name="Qu C."/>
            <person name="Dillon R."/>
            <person name="Worley K."/>
            <person name="Scherer S."/>
            <person name="Batterton M."/>
            <person name="Taylor A."/>
            <person name="Hawes A."/>
            <person name="Hernandez B."/>
            <person name="Kovar C."/>
            <person name="Mandapat C."/>
            <person name="Pham C."/>
            <person name="Qu C."/>
            <person name="Jing C."/>
            <person name="Bess C."/>
            <person name="Bandaranaike D."/>
            <person name="Ngo D."/>
            <person name="Ongeri F."/>
            <person name="Arias F."/>
            <person name="Lara F."/>
            <person name="Weissenberger G."/>
            <person name="Kamau G."/>
            <person name="Han H."/>
            <person name="Shen H."/>
            <person name="Dinh H."/>
            <person name="Khalil I."/>
            <person name="Jones J."/>
            <person name="Shafer J."/>
            <person name="Jayaseelan J."/>
            <person name="Quiroz J."/>
            <person name="Blankenburg K."/>
            <person name="Nguyen L."/>
            <person name="Jackson L."/>
            <person name="Francisco L."/>
            <person name="Tang L.-Y."/>
            <person name="Pu L.-L."/>
            <person name="Perales L."/>
            <person name="Lorensuhewa L."/>
            <person name="Munidasa M."/>
            <person name="Coyle M."/>
            <person name="Taylor M."/>
            <person name="Puazo M."/>
            <person name="Firestine M."/>
            <person name="Scheel M."/>
            <person name="Javaid M."/>
            <person name="Wang M."/>
            <person name="Li M."/>
            <person name="Tabassum N."/>
            <person name="Saada N."/>
            <person name="Osuji N."/>
            <person name="Aqrawi P."/>
            <person name="Fu Q."/>
            <person name="Thornton R."/>
            <person name="Raj R."/>
            <person name="Goodspeed R."/>
            <person name="Mata R."/>
            <person name="Najjar R."/>
            <person name="Gubbala S."/>
            <person name="Lee S."/>
            <person name="Denson S."/>
            <person name="Patil S."/>
            <person name="Macmil S."/>
            <person name="Qi S."/>
            <person name="Matskevitch T."/>
            <person name="Palculict T."/>
            <person name="Mathew T."/>
            <person name="Vee V."/>
            <person name="Velamala V."/>
            <person name="Korchina V."/>
            <person name="Cai W."/>
            <person name="Liu W."/>
            <person name="Dai W."/>
            <person name="Zou X."/>
            <person name="Zhu Y."/>
            <person name="Zhang Y."/>
            <person name="Wu Y.-Q."/>
            <person name="Xin Y."/>
            <person name="Nazarath L."/>
            <person name="Kovar C."/>
            <person name="Han Y."/>
            <person name="Muzny D."/>
            <person name="Gibbs R."/>
        </authorList>
    </citation>
    <scope>NUCLEOTIDE SEQUENCE [LARGE SCALE GENOMIC DNA]</scope>
    <source>
        <strain evidence="10">Jacobina</strain>
    </source>
</reference>
<comment type="subcellular location">
    <subcellularLocation>
        <location evidence="1">Lysosome membrane</location>
        <topology evidence="1">Lipid-anchor</topology>
        <orientation evidence="1">Cytoplasmic side</orientation>
    </subcellularLocation>
</comment>
<dbReference type="Proteomes" id="UP000092461">
    <property type="component" value="Unassembled WGS sequence"/>
</dbReference>
<evidence type="ECO:0000313" key="9">
    <source>
        <dbReference type="EnsemblMetazoa" id="LLOJ000953-PA"/>
    </source>
</evidence>
<dbReference type="Pfam" id="PF10158">
    <property type="entry name" value="LOH1CR12"/>
    <property type="match status" value="2"/>
</dbReference>
<dbReference type="PANTHER" id="PTHR31634">
    <property type="entry name" value="BLOC-1-RELATED COMPLEX SUBUNIT 5"/>
    <property type="match status" value="1"/>
</dbReference>
<reference evidence="9" key="3">
    <citation type="submission" date="2020-05" db="UniProtKB">
        <authorList>
            <consortium name="EnsemblMetazoa"/>
        </authorList>
    </citation>
    <scope>IDENTIFICATION</scope>
    <source>
        <strain evidence="9">Jacobina</strain>
    </source>
</reference>
<dbReference type="GO" id="GO:0030672">
    <property type="term" value="C:synaptic vesicle membrane"/>
    <property type="evidence" value="ECO:0007669"/>
    <property type="project" value="TreeGrafter"/>
</dbReference>
<evidence type="ECO:0000313" key="8">
    <source>
        <dbReference type="EMBL" id="MBC1172735.1"/>
    </source>
</evidence>
<dbReference type="EnsemblMetazoa" id="LLOJ000953-RA">
    <property type="protein sequence ID" value="LLOJ000953-PA"/>
    <property type="gene ID" value="LLOJ000953"/>
</dbReference>
<evidence type="ECO:0000256" key="6">
    <source>
        <dbReference type="ARBA" id="ARBA00023288"/>
    </source>
</evidence>
<organism evidence="9 10">
    <name type="scientific">Lutzomyia longipalpis</name>
    <name type="common">Sand fly</name>
    <dbReference type="NCBI Taxonomy" id="7200"/>
    <lineage>
        <taxon>Eukaryota</taxon>
        <taxon>Metazoa</taxon>
        <taxon>Ecdysozoa</taxon>
        <taxon>Arthropoda</taxon>
        <taxon>Hexapoda</taxon>
        <taxon>Insecta</taxon>
        <taxon>Pterygota</taxon>
        <taxon>Neoptera</taxon>
        <taxon>Endopterygota</taxon>
        <taxon>Diptera</taxon>
        <taxon>Nematocera</taxon>
        <taxon>Psychodoidea</taxon>
        <taxon>Psychodidae</taxon>
        <taxon>Lutzomyia</taxon>
        <taxon>Lutzomyia</taxon>
    </lineage>
</organism>
<keyword evidence="5" id="KW-0458">Lysosome</keyword>
<keyword evidence="4" id="KW-0472">Membrane</keyword>
<dbReference type="VEuPathDB" id="VectorBase:LLOJ000953"/>
<accession>A0A1B0CAH8</accession>
<dbReference type="AlphaFoldDB" id="A0A1B0CAH8"/>
<dbReference type="EMBL" id="GITU01004032">
    <property type="protein sequence ID" value="MBC1172735.1"/>
    <property type="molecule type" value="Transcribed_RNA"/>
</dbReference>
<feature type="region of interest" description="Disordered" evidence="7">
    <location>
        <begin position="1"/>
        <end position="72"/>
    </location>
</feature>
<evidence type="ECO:0000256" key="4">
    <source>
        <dbReference type="ARBA" id="ARBA00023136"/>
    </source>
</evidence>
<evidence type="ECO:0000313" key="10">
    <source>
        <dbReference type="Proteomes" id="UP000092461"/>
    </source>
</evidence>
<proteinExistence type="inferred from homology"/>
<evidence type="ECO:0000256" key="1">
    <source>
        <dbReference type="ARBA" id="ARBA00004122"/>
    </source>
</evidence>
<evidence type="ECO:0000256" key="3">
    <source>
        <dbReference type="ARBA" id="ARBA00022300"/>
    </source>
</evidence>
<dbReference type="EMBL" id="AJWK01003817">
    <property type="status" value="NOT_ANNOTATED_CDS"/>
    <property type="molecule type" value="Genomic_DNA"/>
</dbReference>
<dbReference type="PANTHER" id="PTHR31634:SF2">
    <property type="entry name" value="BLOC-1-RELATED COMPLEX SUBUNIT 5"/>
    <property type="match status" value="1"/>
</dbReference>
<protein>
    <recommendedName>
        <fullName evidence="3">BLOC-1-related complex subunit 5</fullName>
    </recommendedName>
</protein>
<evidence type="ECO:0000256" key="7">
    <source>
        <dbReference type="SAM" id="MobiDB-lite"/>
    </source>
</evidence>
<sequence>MGSEQSTQGQGVAGPQQGGGRRHPGDARLYRGNTIAVPDSAASNSSQIVTEEAVAAHTDSRPSSPPISVCSDSDLPYISYTDRPIGDSPKLRNKGAQARLTRANTSGATRKVSLPRSKIRPGSTAHNIVVVKAATKEGGIDKDPDILRLQSIPMFLPMMRGTLSLPAHRDPEVLERLQPVHLNNMCRRVQAHYSVMANRVAIDQAQLTAQVKESIPMFLPVMRGTLSLPAHRDPEVLERLQPVHLNNMCRRVQAHYSVMANRVAIDQAQLTAQVKEIDGEISKMHSAMCERQKMYASYAEQFSKLHSISQQLSRCNVILNETIANAEALNNFLAIDDRLEPFVWTTH</sequence>
<keyword evidence="10" id="KW-1185">Reference proteome</keyword>
<dbReference type="EMBL" id="AJWK01003818">
    <property type="status" value="NOT_ANNOTATED_CDS"/>
    <property type="molecule type" value="Genomic_DNA"/>
</dbReference>
<dbReference type="GO" id="GO:0032418">
    <property type="term" value="P:lysosome localization"/>
    <property type="evidence" value="ECO:0007669"/>
    <property type="project" value="InterPro"/>
</dbReference>
<reference evidence="8" key="2">
    <citation type="journal article" date="2020" name="BMC">
        <title>Leishmania infection induces a limited differential gene expression in the sand fly midgut.</title>
        <authorList>
            <person name="Coutinho-Abreu I.V."/>
            <person name="Serafim T.D."/>
            <person name="Meneses C."/>
            <person name="Kamhawi S."/>
            <person name="Oliveira F."/>
            <person name="Valenzuela J.G."/>
        </authorList>
    </citation>
    <scope>NUCLEOTIDE SEQUENCE</scope>
    <source>
        <strain evidence="8">Jacobina</strain>
        <tissue evidence="8">Midgut</tissue>
    </source>
</reference>